<comment type="caution">
    <text evidence="1">The sequence shown here is derived from an EMBL/GenBank/DDBJ whole genome shotgun (WGS) entry which is preliminary data.</text>
</comment>
<dbReference type="Proteomes" id="UP001595814">
    <property type="component" value="Unassembled WGS sequence"/>
</dbReference>
<proteinExistence type="predicted"/>
<accession>A0ABV8JU03</accession>
<reference evidence="2" key="1">
    <citation type="journal article" date="2019" name="Int. J. Syst. Evol. Microbiol.">
        <title>The Global Catalogue of Microorganisms (GCM) 10K type strain sequencing project: providing services to taxonomists for standard genome sequencing and annotation.</title>
        <authorList>
            <consortium name="The Broad Institute Genomics Platform"/>
            <consortium name="The Broad Institute Genome Sequencing Center for Infectious Disease"/>
            <person name="Wu L."/>
            <person name="Ma J."/>
        </authorList>
    </citation>
    <scope>NUCLEOTIDE SEQUENCE [LARGE SCALE GENOMIC DNA]</scope>
    <source>
        <strain evidence="2">CECT 7477</strain>
    </source>
</reference>
<evidence type="ECO:0000313" key="1">
    <source>
        <dbReference type="EMBL" id="MFC4097874.1"/>
    </source>
</evidence>
<gene>
    <name evidence="1" type="ORF">ACFOUT_18465</name>
</gene>
<evidence type="ECO:0008006" key="3">
    <source>
        <dbReference type="Google" id="ProtNLM"/>
    </source>
</evidence>
<organism evidence="1 2">
    <name type="scientific">Euzebyella saccharophila</name>
    <dbReference type="NCBI Taxonomy" id="679664"/>
    <lineage>
        <taxon>Bacteria</taxon>
        <taxon>Pseudomonadati</taxon>
        <taxon>Bacteroidota</taxon>
        <taxon>Flavobacteriia</taxon>
        <taxon>Flavobacteriales</taxon>
        <taxon>Flavobacteriaceae</taxon>
        <taxon>Euzebyella</taxon>
    </lineage>
</organism>
<sequence>MIKYVAAFLLSGVFLNAQEDVKVGDVLEIGNPEARTYKHIEVPRANFIIKRGGIADYKTLKGEEVVVTAIKEKKDGTQEIKIKRTNGHRFFGSHPVIAANYKEALASGELRVQ</sequence>
<evidence type="ECO:0000313" key="2">
    <source>
        <dbReference type="Proteomes" id="UP001595814"/>
    </source>
</evidence>
<protein>
    <recommendedName>
        <fullName evidence="3">Dihydroorotase</fullName>
    </recommendedName>
</protein>
<keyword evidence="2" id="KW-1185">Reference proteome</keyword>
<dbReference type="RefSeq" id="WP_192462967.1">
    <property type="nucleotide sequence ID" value="NZ_JACYFJ010000005.1"/>
</dbReference>
<dbReference type="EMBL" id="JBHSAW010000025">
    <property type="protein sequence ID" value="MFC4097874.1"/>
    <property type="molecule type" value="Genomic_DNA"/>
</dbReference>
<name>A0ABV8JU03_9FLAO</name>